<keyword evidence="3" id="KW-1185">Reference proteome</keyword>
<feature type="transmembrane region" description="Helical" evidence="1">
    <location>
        <begin position="138"/>
        <end position="163"/>
    </location>
</feature>
<sequence length="244" mass="27232">MNRILKTERCKLKRSCIWLAVLGIPLIPAFLGSANYAGNTGILTNQWYSLWTQVTLFYCYFFFPALIGLYCAYLFRLEHLNHNWNLLMTLPVRRSSLFLGKWITAGGLIFITQMFLVLLYFIAGNFLGLTVPFPWRKVLLWALLGILSGMAIASFQLLCSLIFRSFAVPVAIAFAGGLAGMGLYLKGFGLLSPFSLMALGMNANNPKGDLPYPAPVLIAACLGFSALFCFLGILWMRIRDVKSE</sequence>
<keyword evidence="1" id="KW-0812">Transmembrane</keyword>
<dbReference type="CDD" id="cd21809">
    <property type="entry name" value="ABC-2_lan_permease-like"/>
    <property type="match status" value="1"/>
</dbReference>
<protein>
    <recommendedName>
        <fullName evidence="4">ABC-2 type transport system permease protein</fullName>
    </recommendedName>
</protein>
<evidence type="ECO:0008006" key="4">
    <source>
        <dbReference type="Google" id="ProtNLM"/>
    </source>
</evidence>
<dbReference type="AlphaFoldDB" id="A0A1M4YQ00"/>
<organism evidence="2 3">
    <name type="scientific">Lactonifactor longoviformis DSM 17459</name>
    <dbReference type="NCBI Taxonomy" id="1122155"/>
    <lineage>
        <taxon>Bacteria</taxon>
        <taxon>Bacillati</taxon>
        <taxon>Bacillota</taxon>
        <taxon>Clostridia</taxon>
        <taxon>Eubacteriales</taxon>
        <taxon>Clostridiaceae</taxon>
        <taxon>Lactonifactor</taxon>
    </lineage>
</organism>
<proteinExistence type="predicted"/>
<feature type="transmembrane region" description="Helical" evidence="1">
    <location>
        <begin position="16"/>
        <end position="38"/>
    </location>
</feature>
<name>A0A1M4YQ00_9CLOT</name>
<gene>
    <name evidence="2" type="ORF">SAMN02745158_02455</name>
</gene>
<accession>A0A1M4YQ00</accession>
<evidence type="ECO:0000256" key="1">
    <source>
        <dbReference type="SAM" id="Phobius"/>
    </source>
</evidence>
<feature type="transmembrane region" description="Helical" evidence="1">
    <location>
        <begin position="50"/>
        <end position="75"/>
    </location>
</feature>
<feature type="transmembrane region" description="Helical" evidence="1">
    <location>
        <begin position="96"/>
        <end position="123"/>
    </location>
</feature>
<feature type="transmembrane region" description="Helical" evidence="1">
    <location>
        <begin position="212"/>
        <end position="236"/>
    </location>
</feature>
<keyword evidence="1" id="KW-1133">Transmembrane helix</keyword>
<dbReference type="EMBL" id="FQVI01000012">
    <property type="protein sequence ID" value="SHF07929.1"/>
    <property type="molecule type" value="Genomic_DNA"/>
</dbReference>
<dbReference type="OrthoDB" id="9781996at2"/>
<evidence type="ECO:0000313" key="3">
    <source>
        <dbReference type="Proteomes" id="UP000184245"/>
    </source>
</evidence>
<dbReference type="Pfam" id="PF12730">
    <property type="entry name" value="ABC2_membrane_4"/>
    <property type="match status" value="1"/>
</dbReference>
<reference evidence="2 3" key="1">
    <citation type="submission" date="2016-11" db="EMBL/GenBank/DDBJ databases">
        <authorList>
            <person name="Jaros S."/>
            <person name="Januszkiewicz K."/>
            <person name="Wedrychowicz H."/>
        </authorList>
    </citation>
    <scope>NUCLEOTIDE SEQUENCE [LARGE SCALE GENOMIC DNA]</scope>
    <source>
        <strain evidence="2 3">DSM 17459</strain>
    </source>
</reference>
<dbReference type="Proteomes" id="UP000184245">
    <property type="component" value="Unassembled WGS sequence"/>
</dbReference>
<dbReference type="STRING" id="1122155.SAMN02745158_02455"/>
<feature type="transmembrane region" description="Helical" evidence="1">
    <location>
        <begin position="170"/>
        <end position="192"/>
    </location>
</feature>
<dbReference type="RefSeq" id="WP_072852136.1">
    <property type="nucleotide sequence ID" value="NZ_FQVI01000012.1"/>
</dbReference>
<keyword evidence="1" id="KW-0472">Membrane</keyword>
<evidence type="ECO:0000313" key="2">
    <source>
        <dbReference type="EMBL" id="SHF07929.1"/>
    </source>
</evidence>